<dbReference type="GO" id="GO:0006488">
    <property type="term" value="P:dolichol-linked oligosaccharide biosynthetic process"/>
    <property type="evidence" value="ECO:0007669"/>
    <property type="project" value="InterPro"/>
</dbReference>
<dbReference type="CDD" id="cd06855">
    <property type="entry name" value="GT_GPT_euk"/>
    <property type="match status" value="1"/>
</dbReference>
<comment type="subcellular location">
    <subcellularLocation>
        <location evidence="2">Endoplasmic reticulum membrane</location>
        <topology evidence="2">Multi-pass membrane protein</topology>
    </subcellularLocation>
</comment>
<dbReference type="VEuPathDB" id="TriTrypDB:LTRL590_360052700"/>
<dbReference type="GO" id="GO:0005789">
    <property type="term" value="C:endoplasmic reticulum membrane"/>
    <property type="evidence" value="ECO:0007669"/>
    <property type="project" value="UniProtKB-SubCell"/>
</dbReference>
<comment type="function">
    <text evidence="17">UDP-N-acetylglucosamine--dolichyl-phosphate N-acetylglucosaminephosphotransferase that operates in the biosynthetic pathway of dolichol-linked oligosaccharides, the glycan precursors employed in protein asparagine (N)-glycosylation. The assembly of dolichol-linked oligosaccharides begins on the cytosolic side of the endoplasmic reticulum membrane and finishes in its lumen. The sequential addition of sugars to dolichol pyrophosphate produces dolichol-linked oligosaccharides containing fourteen sugars, including two GlcNAcs, nine mannoses and three glucoses. Once assembled, the oligosaccharide is transferred from the lipid to nascent proteins by oligosaccharyltransferases. Catalyzes the initial step of dolichol-linked oligosaccharide biosynthesis, transfering GlcNAc-1-P from cytosolic UDP-GlcNAc onto the carrier lipid dolichyl phosphate (P-dolichol), yielding GlcNAc-P-P-dolichol embedded in the cytoplasmic leaflet of the endoplasmic reticulum membrane.</text>
</comment>
<organism evidence="20">
    <name type="scientific">Leishmania tropica</name>
    <dbReference type="NCBI Taxonomy" id="5666"/>
    <lineage>
        <taxon>Eukaryota</taxon>
        <taxon>Discoba</taxon>
        <taxon>Euglenozoa</taxon>
        <taxon>Kinetoplastea</taxon>
        <taxon>Metakinetoplastina</taxon>
        <taxon>Trypanosomatida</taxon>
        <taxon>Trypanosomatidae</taxon>
        <taxon>Leishmaniinae</taxon>
        <taxon>Leishmania</taxon>
    </lineage>
</organism>
<evidence type="ECO:0000313" key="20">
    <source>
        <dbReference type="EMBL" id="AOY08585.1"/>
    </source>
</evidence>
<comment type="pathway">
    <text evidence="3">Protein modification; protein glycosylation.</text>
</comment>
<dbReference type="PANTHER" id="PTHR10571:SF0">
    <property type="entry name" value="UDP-N-ACETYLGLUCOSAMINE--DOLICHYL-PHOSPHATE N-ACETYLGLUCOSAMINEPHOSPHOTRANSFERASE"/>
    <property type="match status" value="1"/>
</dbReference>
<dbReference type="Pfam" id="PF00953">
    <property type="entry name" value="Glycos_transf_4"/>
    <property type="match status" value="1"/>
</dbReference>
<gene>
    <name evidence="20" type="primary">NAGT</name>
</gene>
<sequence length="466" mass="51501">MTLGLVESSCNAAFAVAVHAPVLGLILLGSIVAYVGTMRYIPNVARTLLERNIFGIDINKNTEEQRQKFAAKRRAGPTEEKEFQKQAIPESLGILVGAVYLSVVMVLTVCLRFLGVAGEELDNPYASLPGPLMTITLMLLLGFVDDVLDVKWRHKIILTTLGSLPLIMTYDGSLSVLMPCVFGRFGLPTMNVTKKWLLGLAAAQGEPTTTFRVTAPSTWFSYVVSHRSYVKVSESGAALIYLGPVYLVYLSMLCIFCTNSINILAGVNGVEVGQSIVIAVASVVYNLFQMRLERQATPALSSVHAAAADARDMRSDHQLRALLLLGPFIGVSLALWRYNRYPARVFVGDSYTYFAGTVLAVSSITGVYSKTLLLFFAPQVFNFIISLPQLFNMVPCPRHRVPTWNPRTNLLSNSHNYTILNVVLYLFGDMHEEKLTWAILKCQVIACVLGFVVRYVLSSFLYDEVR</sequence>
<keyword evidence="12" id="KW-0460">Magnesium</keyword>
<evidence type="ECO:0000256" key="9">
    <source>
        <dbReference type="ARBA" id="ARBA00022692"/>
    </source>
</evidence>
<evidence type="ECO:0000256" key="11">
    <source>
        <dbReference type="ARBA" id="ARBA00022824"/>
    </source>
</evidence>
<evidence type="ECO:0000256" key="18">
    <source>
        <dbReference type="ARBA" id="ARBA00045078"/>
    </source>
</evidence>
<name>A0A2Z2CHE3_LEITR</name>
<feature type="transmembrane region" description="Helical" evidence="19">
    <location>
        <begin position="321"/>
        <end position="338"/>
    </location>
</feature>
<dbReference type="UniPathway" id="UPA00378"/>
<dbReference type="EC" id="2.7.8.15" evidence="5"/>
<feature type="transmembrane region" description="Helical" evidence="19">
    <location>
        <begin position="126"/>
        <end position="144"/>
    </location>
</feature>
<evidence type="ECO:0000256" key="3">
    <source>
        <dbReference type="ARBA" id="ARBA00004922"/>
    </source>
</evidence>
<protein>
    <recommendedName>
        <fullName evidence="6">UDP-N-acetylglucosamine--dolichyl-phosphate N-acetylglucosaminephosphotransferase</fullName>
        <ecNumber evidence="5">2.7.8.15</ecNumber>
    </recommendedName>
    <alternativeName>
        <fullName evidence="15">GlcNAc-1-P transferase</fullName>
    </alternativeName>
    <alternativeName>
        <fullName evidence="16">N-acetylglucosamine-1-phosphate transferase</fullName>
    </alternativeName>
</protein>
<evidence type="ECO:0000256" key="10">
    <source>
        <dbReference type="ARBA" id="ARBA00022723"/>
    </source>
</evidence>
<evidence type="ECO:0000256" key="5">
    <source>
        <dbReference type="ARBA" id="ARBA00013225"/>
    </source>
</evidence>
<keyword evidence="7" id="KW-0328">Glycosyltransferase</keyword>
<dbReference type="AlphaFoldDB" id="A0A2Z2CHE3"/>
<evidence type="ECO:0000256" key="4">
    <source>
        <dbReference type="ARBA" id="ARBA00009317"/>
    </source>
</evidence>
<evidence type="ECO:0000256" key="17">
    <source>
        <dbReference type="ARBA" id="ARBA00044717"/>
    </source>
</evidence>
<keyword evidence="10" id="KW-0479">Metal-binding</keyword>
<feature type="transmembrane region" description="Helical" evidence="19">
    <location>
        <begin position="238"/>
        <end position="261"/>
    </location>
</feature>
<feature type="transmembrane region" description="Helical" evidence="19">
    <location>
        <begin position="12"/>
        <end position="36"/>
    </location>
</feature>
<evidence type="ECO:0000256" key="1">
    <source>
        <dbReference type="ARBA" id="ARBA00001946"/>
    </source>
</evidence>
<keyword evidence="14 19" id="KW-0472">Membrane</keyword>
<feature type="transmembrane region" description="Helical" evidence="19">
    <location>
        <begin position="350"/>
        <end position="368"/>
    </location>
</feature>
<proteinExistence type="inferred from homology"/>
<evidence type="ECO:0000256" key="12">
    <source>
        <dbReference type="ARBA" id="ARBA00022842"/>
    </source>
</evidence>
<evidence type="ECO:0000256" key="13">
    <source>
        <dbReference type="ARBA" id="ARBA00022989"/>
    </source>
</evidence>
<evidence type="ECO:0000256" key="2">
    <source>
        <dbReference type="ARBA" id="ARBA00004477"/>
    </source>
</evidence>
<dbReference type="GO" id="GO:0046872">
    <property type="term" value="F:metal ion binding"/>
    <property type="evidence" value="ECO:0007669"/>
    <property type="project" value="UniProtKB-KW"/>
</dbReference>
<dbReference type="EMBL" id="KU680841">
    <property type="protein sequence ID" value="AOY08585.1"/>
    <property type="molecule type" value="Genomic_DNA"/>
</dbReference>
<dbReference type="GO" id="GO:0016757">
    <property type="term" value="F:glycosyltransferase activity"/>
    <property type="evidence" value="ECO:0007669"/>
    <property type="project" value="UniProtKB-KW"/>
</dbReference>
<evidence type="ECO:0000256" key="15">
    <source>
        <dbReference type="ARBA" id="ARBA00029567"/>
    </source>
</evidence>
<evidence type="ECO:0000256" key="16">
    <source>
        <dbReference type="ARBA" id="ARBA00033238"/>
    </source>
</evidence>
<comment type="similarity">
    <text evidence="4">Belongs to the glycosyltransferase 4 family.</text>
</comment>
<feature type="transmembrane region" description="Helical" evidence="19">
    <location>
        <begin position="92"/>
        <end position="114"/>
    </location>
</feature>
<dbReference type="InterPro" id="IPR000715">
    <property type="entry name" value="Glycosyl_transferase_4"/>
</dbReference>
<keyword evidence="13 19" id="KW-1133">Transmembrane helix</keyword>
<dbReference type="InterPro" id="IPR033895">
    <property type="entry name" value="GPT"/>
</dbReference>
<comment type="catalytic activity">
    <reaction evidence="18">
        <text>a di-trans,poly-cis-dolichyl phosphate + UDP-N-acetyl-alpha-D-glucosamine = an N-acetyl-alpha-D-glucosaminyl-diphospho-di-trans,poly-cis-dolichol + UMP</text>
        <dbReference type="Rhea" id="RHEA:13289"/>
        <dbReference type="Rhea" id="RHEA-COMP:19498"/>
        <dbReference type="Rhea" id="RHEA-COMP:19507"/>
        <dbReference type="ChEBI" id="CHEBI:57683"/>
        <dbReference type="ChEBI" id="CHEBI:57705"/>
        <dbReference type="ChEBI" id="CHEBI:57865"/>
        <dbReference type="ChEBI" id="CHEBI:58427"/>
        <dbReference type="EC" id="2.7.8.15"/>
    </reaction>
    <physiologicalReaction direction="left-to-right" evidence="18">
        <dbReference type="Rhea" id="RHEA:13290"/>
    </physiologicalReaction>
</comment>
<evidence type="ECO:0000256" key="6">
    <source>
        <dbReference type="ARBA" id="ARBA00017659"/>
    </source>
</evidence>
<feature type="transmembrane region" description="Helical" evidence="19">
    <location>
        <begin position="435"/>
        <end position="457"/>
    </location>
</feature>
<dbReference type="GO" id="GO:0003975">
    <property type="term" value="F:UDP-N-acetylglucosamine-dolichyl-phosphate N-acetylglucosaminephosphotransferase activity"/>
    <property type="evidence" value="ECO:0007669"/>
    <property type="project" value="UniProtKB-EC"/>
</dbReference>
<accession>A0A2Z2CHE3</accession>
<evidence type="ECO:0000256" key="19">
    <source>
        <dbReference type="SAM" id="Phobius"/>
    </source>
</evidence>
<keyword evidence="8 20" id="KW-0808">Transferase</keyword>
<evidence type="ECO:0000256" key="8">
    <source>
        <dbReference type="ARBA" id="ARBA00022679"/>
    </source>
</evidence>
<feature type="transmembrane region" description="Helical" evidence="19">
    <location>
        <begin position="267"/>
        <end position="288"/>
    </location>
</feature>
<reference evidence="20" key="1">
    <citation type="journal article" date="2016" name="Infect. Genet. Evol.">
        <title>Assessment of nuclear and mitochondrial genes in precise identification and analysis of genetic polymorphisms for the evaluation of Leishmania parasites.</title>
        <authorList>
            <person name="Fotouhi-Ardakani R."/>
            <person name="Dabiri S."/>
            <person name="Ajdari S."/>
            <person name="Alimohammadian M.H."/>
            <person name="AlaeeNovin E."/>
            <person name="Taleshi N."/>
            <person name="Parvizi P."/>
        </authorList>
    </citation>
    <scope>NUCLEOTIDE SEQUENCE</scope>
    <source>
        <strain evidence="20">MHOM/SU/74/K27</strain>
    </source>
</reference>
<evidence type="ECO:0000256" key="7">
    <source>
        <dbReference type="ARBA" id="ARBA00022676"/>
    </source>
</evidence>
<comment type="cofactor">
    <cofactor evidence="1">
        <name>Mg(2+)</name>
        <dbReference type="ChEBI" id="CHEBI:18420"/>
    </cofactor>
</comment>
<keyword evidence="9 19" id="KW-0812">Transmembrane</keyword>
<keyword evidence="11" id="KW-0256">Endoplasmic reticulum</keyword>
<evidence type="ECO:0000256" key="14">
    <source>
        <dbReference type="ARBA" id="ARBA00023136"/>
    </source>
</evidence>
<dbReference type="PANTHER" id="PTHR10571">
    <property type="entry name" value="UDP-N-ACETYLGLUCOSAMINE--DOLICHYL-PHOSPHATE N-ACETYLGLUCOSAMINEPHOSPHOTRANSFERASE"/>
    <property type="match status" value="1"/>
</dbReference>